<dbReference type="Proteomes" id="UP000315908">
    <property type="component" value="Unassembled WGS sequence"/>
</dbReference>
<dbReference type="AlphaFoldDB" id="A0A562M8D3"/>
<dbReference type="InterPro" id="IPR051200">
    <property type="entry name" value="Host-pathogen_enzymatic-act"/>
</dbReference>
<reference evidence="3 4" key="1">
    <citation type="journal article" date="2015" name="Stand. Genomic Sci.">
        <title>Genomic Encyclopedia of Bacterial and Archaeal Type Strains, Phase III: the genomes of soil and plant-associated and newly described type strains.</title>
        <authorList>
            <person name="Whitman W.B."/>
            <person name="Woyke T."/>
            <person name="Klenk H.P."/>
            <person name="Zhou Y."/>
            <person name="Lilburn T.G."/>
            <person name="Beck B.J."/>
            <person name="De Vos P."/>
            <person name="Vandamme P."/>
            <person name="Eisen J.A."/>
            <person name="Garrity G."/>
            <person name="Hugenholtz P."/>
            <person name="Kyrpides N.C."/>
        </authorList>
    </citation>
    <scope>NUCLEOTIDE SEQUENCE [LARGE SCALE GENOMIC DNA]</scope>
    <source>
        <strain evidence="3 4">CGMCC 1.6855</strain>
    </source>
</reference>
<feature type="signal peptide" evidence="2">
    <location>
        <begin position="1"/>
        <end position="26"/>
    </location>
</feature>
<dbReference type="PANTHER" id="PTHR47197:SF3">
    <property type="entry name" value="DIHYDRO-HEME D1 DEHYDROGENASE"/>
    <property type="match status" value="1"/>
</dbReference>
<dbReference type="SUPFAM" id="SSF50969">
    <property type="entry name" value="YVTN repeat-like/Quinoprotein amine dehydrogenase"/>
    <property type="match status" value="1"/>
</dbReference>
<feature type="chain" id="PRO_5022119303" evidence="2">
    <location>
        <begin position="27"/>
        <end position="340"/>
    </location>
</feature>
<dbReference type="InterPro" id="IPR015943">
    <property type="entry name" value="WD40/YVTN_repeat-like_dom_sf"/>
</dbReference>
<accession>A0A562M8D3</accession>
<proteinExistence type="predicted"/>
<gene>
    <name evidence="3" type="ORF">IQ31_04593</name>
</gene>
<protein>
    <submittedName>
        <fullName evidence="3">YVTN family beta-propeller protein</fullName>
    </submittedName>
</protein>
<dbReference type="InterPro" id="IPR011044">
    <property type="entry name" value="Quino_amine_DH_bsu"/>
</dbReference>
<feature type="region of interest" description="Disordered" evidence="1">
    <location>
        <begin position="306"/>
        <end position="333"/>
    </location>
</feature>
<name>A0A562M8D3_9SPHI</name>
<dbReference type="OrthoDB" id="9790815at2"/>
<evidence type="ECO:0000256" key="2">
    <source>
        <dbReference type="SAM" id="SignalP"/>
    </source>
</evidence>
<organism evidence="3 4">
    <name type="scientific">Sphingobacterium siyangense</name>
    <dbReference type="NCBI Taxonomy" id="459529"/>
    <lineage>
        <taxon>Bacteria</taxon>
        <taxon>Pseudomonadati</taxon>
        <taxon>Bacteroidota</taxon>
        <taxon>Sphingobacteriia</taxon>
        <taxon>Sphingobacteriales</taxon>
        <taxon>Sphingobacteriaceae</taxon>
        <taxon>Sphingobacterium</taxon>
    </lineage>
</organism>
<evidence type="ECO:0000313" key="4">
    <source>
        <dbReference type="Proteomes" id="UP000315908"/>
    </source>
</evidence>
<dbReference type="Gene3D" id="2.130.10.10">
    <property type="entry name" value="YVTN repeat-like/Quinoprotein amine dehydrogenase"/>
    <property type="match status" value="1"/>
</dbReference>
<comment type="caution">
    <text evidence="3">The sequence shown here is derived from an EMBL/GenBank/DDBJ whole genome shotgun (WGS) entry which is preliminary data.</text>
</comment>
<dbReference type="RefSeq" id="WP_145330154.1">
    <property type="nucleotide sequence ID" value="NZ_VLKR01000033.1"/>
</dbReference>
<sequence length="340" mass="35905">MEYKMIKIALGCLLFTVIGHNASAQAVRKSTKVGDGVYELVYNEKNNQVYVTTTRGNAEKPTIYALDANTLAVKDSITLENGAFGLGINQKTQIIYGTVTRGAAVIAIDIKTGKTLASITNGLEKGHTREAVVNEKTNKIYVSDVGAGVWEIDGKSNTFTHMLNGIKGATGLAVDGTRDRLYAISKGKVVFYNLKSDAVIDSFSTGAEKAINLALDTKRNHLFVSHQTGAVSDLNAENGELLKTVPAGEGALGIVYSAQKDAVFVANRAAGNVTVINAKDYTVLATVESGSLPNTVVVDPKGNAFVSNKAQGGGRPKKGEKPKASNDPNGDIVTKISLLN</sequence>
<dbReference type="PANTHER" id="PTHR47197">
    <property type="entry name" value="PROTEIN NIRF"/>
    <property type="match status" value="1"/>
</dbReference>
<evidence type="ECO:0000313" key="3">
    <source>
        <dbReference type="EMBL" id="TWI16140.1"/>
    </source>
</evidence>
<evidence type="ECO:0000256" key="1">
    <source>
        <dbReference type="SAM" id="MobiDB-lite"/>
    </source>
</evidence>
<dbReference type="EMBL" id="VLKR01000033">
    <property type="protein sequence ID" value="TWI16140.1"/>
    <property type="molecule type" value="Genomic_DNA"/>
</dbReference>
<keyword evidence="2" id="KW-0732">Signal</keyword>